<protein>
    <submittedName>
        <fullName evidence="1">Uncharacterized protein</fullName>
    </submittedName>
</protein>
<reference evidence="1" key="3">
    <citation type="submission" date="2025-09" db="UniProtKB">
        <authorList>
            <consortium name="Ensembl"/>
        </authorList>
    </citation>
    <scope>IDENTIFICATION</scope>
</reference>
<dbReference type="AlphaFoldDB" id="A0A7N9CFK5"/>
<name>A0A7N9CFK5_MACFA</name>
<reference evidence="1" key="2">
    <citation type="submission" date="2025-08" db="UniProtKB">
        <authorList>
            <consortium name="Ensembl"/>
        </authorList>
    </citation>
    <scope>IDENTIFICATION</scope>
</reference>
<dbReference type="Proteomes" id="UP000233100">
    <property type="component" value="Chromosome X"/>
</dbReference>
<proteinExistence type="predicted"/>
<dbReference type="Ensembl" id="ENSMFAT00000090475.1">
    <property type="protein sequence ID" value="ENSMFAP00000048440.1"/>
    <property type="gene ID" value="ENSMFAG00000048489.1"/>
</dbReference>
<sequence>CWKFWLGQSEPANNSNCVTYCVSGKNISRVHVHNVQVCYIGIHVPCWFAAPINSLFTFNSSFSSY</sequence>
<keyword evidence="2" id="KW-1185">Reference proteome</keyword>
<evidence type="ECO:0000313" key="2">
    <source>
        <dbReference type="Proteomes" id="UP000233100"/>
    </source>
</evidence>
<accession>A0A7N9CFK5</accession>
<reference evidence="1 2" key="1">
    <citation type="submission" date="2013-03" db="EMBL/GenBank/DDBJ databases">
        <authorList>
            <person name="Warren W."/>
            <person name="Wilson R.K."/>
        </authorList>
    </citation>
    <scope>NUCLEOTIDE SEQUENCE</scope>
</reference>
<evidence type="ECO:0000313" key="1">
    <source>
        <dbReference type="Ensembl" id="ENSMFAP00000048440.1"/>
    </source>
</evidence>
<dbReference type="GeneTree" id="ENSGT01130000279340"/>
<organism evidence="1 2">
    <name type="scientific">Macaca fascicularis</name>
    <name type="common">Crab-eating macaque</name>
    <name type="synonym">Cynomolgus monkey</name>
    <dbReference type="NCBI Taxonomy" id="9541"/>
    <lineage>
        <taxon>Eukaryota</taxon>
        <taxon>Metazoa</taxon>
        <taxon>Chordata</taxon>
        <taxon>Craniata</taxon>
        <taxon>Vertebrata</taxon>
        <taxon>Euteleostomi</taxon>
        <taxon>Mammalia</taxon>
        <taxon>Eutheria</taxon>
        <taxon>Euarchontoglires</taxon>
        <taxon>Primates</taxon>
        <taxon>Haplorrhini</taxon>
        <taxon>Catarrhini</taxon>
        <taxon>Cercopithecidae</taxon>
        <taxon>Cercopithecinae</taxon>
        <taxon>Macaca</taxon>
    </lineage>
</organism>